<keyword evidence="1" id="KW-0472">Membrane</keyword>
<feature type="transmembrane region" description="Helical" evidence="1">
    <location>
        <begin position="48"/>
        <end position="66"/>
    </location>
</feature>
<organism evidence="2 3">
    <name type="scientific">candidate division WWE3 bacterium</name>
    <dbReference type="NCBI Taxonomy" id="2053526"/>
    <lineage>
        <taxon>Bacteria</taxon>
        <taxon>Katanobacteria</taxon>
    </lineage>
</organism>
<dbReference type="EMBL" id="JAGQNY010000017">
    <property type="protein sequence ID" value="MCA9302433.1"/>
    <property type="molecule type" value="Genomic_DNA"/>
</dbReference>
<gene>
    <name evidence="2" type="ORF">KDA10_03700</name>
</gene>
<comment type="caution">
    <text evidence="2">The sequence shown here is derived from an EMBL/GenBank/DDBJ whole genome shotgun (WGS) entry which is preliminary data.</text>
</comment>
<feature type="transmembrane region" description="Helical" evidence="1">
    <location>
        <begin position="131"/>
        <end position="154"/>
    </location>
</feature>
<dbReference type="Proteomes" id="UP000714817">
    <property type="component" value="Unassembled WGS sequence"/>
</dbReference>
<feature type="transmembrane region" description="Helical" evidence="1">
    <location>
        <begin position="9"/>
        <end position="28"/>
    </location>
</feature>
<protein>
    <submittedName>
        <fullName evidence="2">Uncharacterized protein</fullName>
    </submittedName>
</protein>
<feature type="transmembrane region" description="Helical" evidence="1">
    <location>
        <begin position="262"/>
        <end position="280"/>
    </location>
</feature>
<evidence type="ECO:0000313" key="3">
    <source>
        <dbReference type="Proteomes" id="UP000714817"/>
    </source>
</evidence>
<keyword evidence="1" id="KW-0812">Transmembrane</keyword>
<proteinExistence type="predicted"/>
<reference evidence="2" key="1">
    <citation type="submission" date="2020-04" db="EMBL/GenBank/DDBJ databases">
        <authorList>
            <person name="Zhang T."/>
        </authorList>
    </citation>
    <scope>NUCLEOTIDE SEQUENCE</scope>
    <source>
        <strain evidence="2">HKST-UBA80</strain>
    </source>
</reference>
<accession>A0A955IW52</accession>
<evidence type="ECO:0000256" key="1">
    <source>
        <dbReference type="SAM" id="Phobius"/>
    </source>
</evidence>
<dbReference type="AlphaFoldDB" id="A0A955IW52"/>
<feature type="transmembrane region" description="Helical" evidence="1">
    <location>
        <begin position="78"/>
        <end position="111"/>
    </location>
</feature>
<evidence type="ECO:0000313" key="2">
    <source>
        <dbReference type="EMBL" id="MCA9302433.1"/>
    </source>
</evidence>
<sequence>MSEQKSKFVIWSAVIFVMLFILSFLISIQFESIVSSPSRGFLGLNLNFFLNLVVLLTLLSFVYTFSIGTWESKWHLAYIPLSIALGMFAIVAPYNLLAGIIVLFTACVLIFSDTYNSTKMKENLITFDPILIMKTSIRNILLIFSLLAAVIAMINTKGRSENAFANQITTMAETQIDSILSNKDFQTYINNLTLGMGNSLNLGPVEKNIIEKNMPLTDLQDKVNQNSSDPNQNTAQEEQLAFPKEEIKAVALATLNKYIKPYSQLLFIAFSAVLFGFVQTSGTAAYIIYAMLARPFIKLLLALGIFKEQTKTVEQKTIILP</sequence>
<keyword evidence="1" id="KW-1133">Transmembrane helix</keyword>
<name>A0A955IW52_UNCKA</name>
<reference evidence="2" key="2">
    <citation type="journal article" date="2021" name="Microbiome">
        <title>Successional dynamics and alternative stable states in a saline activated sludge microbial community over 9 years.</title>
        <authorList>
            <person name="Wang Y."/>
            <person name="Ye J."/>
            <person name="Ju F."/>
            <person name="Liu L."/>
            <person name="Boyd J.A."/>
            <person name="Deng Y."/>
            <person name="Parks D.H."/>
            <person name="Jiang X."/>
            <person name="Yin X."/>
            <person name="Woodcroft B.J."/>
            <person name="Tyson G.W."/>
            <person name="Hugenholtz P."/>
            <person name="Polz M.F."/>
            <person name="Zhang T."/>
        </authorList>
    </citation>
    <scope>NUCLEOTIDE SEQUENCE</scope>
    <source>
        <strain evidence="2">HKST-UBA80</strain>
    </source>
</reference>